<proteinExistence type="predicted"/>
<sequence length="89" mass="9845">MAPGTRCPTPLAARLCPGPRRIIRPRHPLEEKKADELVRAAEAFHVHGRAHDGIDPKGGDVIVPGGMFTYQVVVRSERVYVVQITYLGF</sequence>
<gene>
    <name evidence="1" type="ORF">FNH04_13350</name>
</gene>
<comment type="caution">
    <text evidence="1">The sequence shown here is derived from an EMBL/GenBank/DDBJ whole genome shotgun (WGS) entry which is preliminary data.</text>
</comment>
<organism evidence="1 2">
    <name type="scientific">Streptomyces phyllanthi</name>
    <dbReference type="NCBI Taxonomy" id="1803180"/>
    <lineage>
        <taxon>Bacteria</taxon>
        <taxon>Bacillati</taxon>
        <taxon>Actinomycetota</taxon>
        <taxon>Actinomycetes</taxon>
        <taxon>Kitasatosporales</taxon>
        <taxon>Streptomycetaceae</taxon>
        <taxon>Streptomyces</taxon>
    </lineage>
</organism>
<dbReference type="OrthoDB" id="3431977at2"/>
<evidence type="ECO:0000313" key="1">
    <source>
        <dbReference type="EMBL" id="MPY40854.1"/>
    </source>
</evidence>
<dbReference type="AlphaFoldDB" id="A0A5N8W3H5"/>
<reference evidence="1 2" key="1">
    <citation type="submission" date="2019-07" db="EMBL/GenBank/DDBJ databases">
        <title>New species of Amycolatopsis and Streptomyces.</title>
        <authorList>
            <person name="Duangmal K."/>
            <person name="Teo W.F.A."/>
            <person name="Lipun K."/>
        </authorList>
    </citation>
    <scope>NUCLEOTIDE SEQUENCE [LARGE SCALE GENOMIC DNA]</scope>
    <source>
        <strain evidence="1 2">TISTR 2346</strain>
    </source>
</reference>
<keyword evidence="2" id="KW-1185">Reference proteome</keyword>
<dbReference type="Proteomes" id="UP000326979">
    <property type="component" value="Unassembled WGS sequence"/>
</dbReference>
<dbReference type="EMBL" id="VJZE01000071">
    <property type="protein sequence ID" value="MPY40854.1"/>
    <property type="molecule type" value="Genomic_DNA"/>
</dbReference>
<protein>
    <submittedName>
        <fullName evidence="1">Uncharacterized protein</fullName>
    </submittedName>
</protein>
<name>A0A5N8W3H5_9ACTN</name>
<accession>A0A5N8W3H5</accession>
<evidence type="ECO:0000313" key="2">
    <source>
        <dbReference type="Proteomes" id="UP000326979"/>
    </source>
</evidence>